<name>A0A2S7T1C4_9BACT</name>
<keyword evidence="2" id="KW-1185">Reference proteome</keyword>
<gene>
    <name evidence="1" type="ORF">CJD36_004520</name>
</gene>
<evidence type="ECO:0000313" key="1">
    <source>
        <dbReference type="EMBL" id="PQJ13013.1"/>
    </source>
</evidence>
<evidence type="ECO:0000313" key="2">
    <source>
        <dbReference type="Proteomes" id="UP000239872"/>
    </source>
</evidence>
<accession>A0A2S7T1C4</accession>
<dbReference type="Proteomes" id="UP000239872">
    <property type="component" value="Unassembled WGS sequence"/>
</dbReference>
<dbReference type="EMBL" id="PPSL01000001">
    <property type="protein sequence ID" value="PQJ13013.1"/>
    <property type="molecule type" value="Genomic_DNA"/>
</dbReference>
<comment type="caution">
    <text evidence="1">The sequence shown here is derived from an EMBL/GenBank/DDBJ whole genome shotgun (WGS) entry which is preliminary data.</text>
</comment>
<protein>
    <submittedName>
        <fullName evidence="1">Uncharacterized protein</fullName>
    </submittedName>
</protein>
<proteinExistence type="predicted"/>
<dbReference type="RefSeq" id="WP_105037897.1">
    <property type="nucleotide sequence ID" value="NZ_PPSL01000001.1"/>
</dbReference>
<sequence length="97" mass="10798">MNKLFIDYFIEAGAKAADLKEPLVAITEKSQLGIQFQKRNEKALILCHISTCRGKFADPEVNALVEVYIADYAAWLEKADEYIDAYVESVSGNNIPG</sequence>
<reference evidence="1 2" key="1">
    <citation type="submission" date="2018-01" db="EMBL/GenBank/DDBJ databases">
        <title>A novel member of the phylum Bacteroidetes isolated from glacier ice.</title>
        <authorList>
            <person name="Liu Q."/>
            <person name="Xin Y.-H."/>
        </authorList>
    </citation>
    <scope>NUCLEOTIDE SEQUENCE [LARGE SCALE GENOMIC DNA]</scope>
    <source>
        <strain evidence="1 2">RB1R16</strain>
    </source>
</reference>
<dbReference type="AlphaFoldDB" id="A0A2S7T1C4"/>
<organism evidence="1 2">
    <name type="scientific">Flavipsychrobacter stenotrophus</name>
    <dbReference type="NCBI Taxonomy" id="2077091"/>
    <lineage>
        <taxon>Bacteria</taxon>
        <taxon>Pseudomonadati</taxon>
        <taxon>Bacteroidota</taxon>
        <taxon>Chitinophagia</taxon>
        <taxon>Chitinophagales</taxon>
        <taxon>Chitinophagaceae</taxon>
        <taxon>Flavipsychrobacter</taxon>
    </lineage>
</organism>